<evidence type="ECO:0000313" key="3">
    <source>
        <dbReference type="Proteomes" id="UP000050465"/>
    </source>
</evidence>
<evidence type="ECO:0000313" key="2">
    <source>
        <dbReference type="EMBL" id="KPQ34361.1"/>
    </source>
</evidence>
<dbReference type="STRING" id="1666911.HLUCCA11_14760"/>
<organism evidence="2 3">
    <name type="scientific">Phormidesmis priestleyi Ana</name>
    <dbReference type="NCBI Taxonomy" id="1666911"/>
    <lineage>
        <taxon>Bacteria</taxon>
        <taxon>Bacillati</taxon>
        <taxon>Cyanobacteriota</taxon>
        <taxon>Cyanophyceae</taxon>
        <taxon>Leptolyngbyales</taxon>
        <taxon>Leptolyngbyaceae</taxon>
        <taxon>Phormidesmis</taxon>
    </lineage>
</organism>
<keyword evidence="1" id="KW-0812">Transmembrane</keyword>
<evidence type="ECO:0000256" key="1">
    <source>
        <dbReference type="SAM" id="Phobius"/>
    </source>
</evidence>
<proteinExistence type="predicted"/>
<reference evidence="2 3" key="1">
    <citation type="submission" date="2015-09" db="EMBL/GenBank/DDBJ databases">
        <title>Identification and resolution of microdiversity through metagenomic sequencing of parallel consortia.</title>
        <authorList>
            <person name="Nelson W.C."/>
            <person name="Romine M.F."/>
            <person name="Lindemann S.R."/>
        </authorList>
    </citation>
    <scope>NUCLEOTIDE SEQUENCE [LARGE SCALE GENOMIC DNA]</scope>
    <source>
        <strain evidence="2">Ana</strain>
    </source>
</reference>
<accession>A0A0P7YUT7</accession>
<dbReference type="Proteomes" id="UP000050465">
    <property type="component" value="Unassembled WGS sequence"/>
</dbReference>
<dbReference type="InterPro" id="IPR019664">
    <property type="entry name" value="Uncharacterised_Ycf51"/>
</dbReference>
<name>A0A0P7YUT7_9CYAN</name>
<dbReference type="Pfam" id="PF10726">
    <property type="entry name" value="DUF2518"/>
    <property type="match status" value="1"/>
</dbReference>
<feature type="transmembrane region" description="Helical" evidence="1">
    <location>
        <begin position="12"/>
        <end position="31"/>
    </location>
</feature>
<feature type="transmembrane region" description="Helical" evidence="1">
    <location>
        <begin position="38"/>
        <end position="58"/>
    </location>
</feature>
<dbReference type="PATRIC" id="fig|1666911.3.peg.217"/>
<keyword evidence="1" id="KW-0472">Membrane</keyword>
<dbReference type="AlphaFoldDB" id="A0A0P7YUT7"/>
<keyword evidence="1" id="KW-1133">Transmembrane helix</keyword>
<dbReference type="EMBL" id="LJZR01000020">
    <property type="protein sequence ID" value="KPQ34361.1"/>
    <property type="molecule type" value="Genomic_DNA"/>
</dbReference>
<protein>
    <submittedName>
        <fullName evidence="2">Protein of function (DUF2518)</fullName>
    </submittedName>
</protein>
<sequence length="173" mass="18256">MLSPEQFLQATGWFAIGTLVFGGVTAIAFLLKWGIRFRLVGATGFMGVLTVGFLGLSFQPLVRTVIPGAVPYETVFDSGSAQVVIAVPNAITETELEATLRQAASNLLKPSRLGGMGQVKPTIRARAIVHQPGISELVYVGQVTPGTGNSAEGKAPVIEIYTDQLAKINQAES</sequence>
<gene>
    <name evidence="2" type="ORF">HLUCCA11_14760</name>
</gene>
<comment type="caution">
    <text evidence="2">The sequence shown here is derived from an EMBL/GenBank/DDBJ whole genome shotgun (WGS) entry which is preliminary data.</text>
</comment>